<feature type="transmembrane region" description="Helical" evidence="1">
    <location>
        <begin position="133"/>
        <end position="150"/>
    </location>
</feature>
<evidence type="ECO:0000256" key="1">
    <source>
        <dbReference type="SAM" id="Phobius"/>
    </source>
</evidence>
<evidence type="ECO:0000313" key="3">
    <source>
        <dbReference type="Proteomes" id="UP000184432"/>
    </source>
</evidence>
<organism evidence="2 3">
    <name type="scientific">Aquimarina spongiae</name>
    <dbReference type="NCBI Taxonomy" id="570521"/>
    <lineage>
        <taxon>Bacteria</taxon>
        <taxon>Pseudomonadati</taxon>
        <taxon>Bacteroidota</taxon>
        <taxon>Flavobacteriia</taxon>
        <taxon>Flavobacteriales</taxon>
        <taxon>Flavobacteriaceae</taxon>
        <taxon>Aquimarina</taxon>
    </lineage>
</organism>
<dbReference type="Proteomes" id="UP000184432">
    <property type="component" value="Unassembled WGS sequence"/>
</dbReference>
<keyword evidence="1" id="KW-1133">Transmembrane helix</keyword>
<accession>A0A1M6AGE0</accession>
<name>A0A1M6AGE0_9FLAO</name>
<dbReference type="RefSeq" id="WP_073312849.1">
    <property type="nucleotide sequence ID" value="NZ_FQYP01000001.1"/>
</dbReference>
<feature type="transmembrane region" description="Helical" evidence="1">
    <location>
        <begin position="215"/>
        <end position="238"/>
    </location>
</feature>
<feature type="transmembrane region" description="Helical" evidence="1">
    <location>
        <begin position="12"/>
        <end position="29"/>
    </location>
</feature>
<feature type="transmembrane region" description="Helical" evidence="1">
    <location>
        <begin position="346"/>
        <end position="365"/>
    </location>
</feature>
<feature type="transmembrane region" description="Helical" evidence="1">
    <location>
        <begin position="294"/>
        <end position="311"/>
    </location>
</feature>
<dbReference type="EMBL" id="FQYP01000001">
    <property type="protein sequence ID" value="SHI35481.1"/>
    <property type="molecule type" value="Genomic_DNA"/>
</dbReference>
<proteinExistence type="predicted"/>
<protein>
    <submittedName>
        <fullName evidence="2">EpsG family protein</fullName>
    </submittedName>
</protein>
<feature type="transmembrane region" description="Helical" evidence="1">
    <location>
        <begin position="317"/>
        <end position="334"/>
    </location>
</feature>
<feature type="transmembrane region" description="Helical" evidence="1">
    <location>
        <begin position="176"/>
        <end position="203"/>
    </location>
</feature>
<dbReference type="STRING" id="570521.SAMN04488508_101278"/>
<reference evidence="3" key="1">
    <citation type="submission" date="2016-11" db="EMBL/GenBank/DDBJ databases">
        <authorList>
            <person name="Varghese N."/>
            <person name="Submissions S."/>
        </authorList>
    </citation>
    <scope>NUCLEOTIDE SEQUENCE [LARGE SCALE GENOMIC DNA]</scope>
    <source>
        <strain evidence="3">DSM 22623</strain>
    </source>
</reference>
<feature type="transmembrane region" description="Helical" evidence="1">
    <location>
        <begin position="41"/>
        <end position="59"/>
    </location>
</feature>
<keyword evidence="1" id="KW-0472">Membrane</keyword>
<keyword evidence="3" id="KW-1185">Reference proteome</keyword>
<dbReference type="OrthoDB" id="1112074at2"/>
<dbReference type="Pfam" id="PF14897">
    <property type="entry name" value="EpsG"/>
    <property type="match status" value="1"/>
</dbReference>
<feature type="transmembrane region" description="Helical" evidence="1">
    <location>
        <begin position="266"/>
        <end position="282"/>
    </location>
</feature>
<keyword evidence="1" id="KW-0812">Transmembrane</keyword>
<evidence type="ECO:0000313" key="2">
    <source>
        <dbReference type="EMBL" id="SHI35481.1"/>
    </source>
</evidence>
<dbReference type="AlphaFoldDB" id="A0A1M6AGE0"/>
<gene>
    <name evidence="2" type="ORF">SAMN04488508_101278</name>
</gene>
<feature type="transmembrane region" description="Helical" evidence="1">
    <location>
        <begin position="101"/>
        <end position="121"/>
    </location>
</feature>
<dbReference type="InterPro" id="IPR049458">
    <property type="entry name" value="EpsG-like"/>
</dbReference>
<sequence length="366" mass="43284">MNTFIPIDWYYPLYLNLCFFLVLFTLLHTRILNMSEPKNLAFINVTGYVLLAFLIFHIGQRPASHRFGDTINYYRTFQHYSTGGEILTVNDYGWHVFMKTMASFSSIHTFFTLCAFFYIFPMYKISKVYFKDYWYYAFIMFVVSFSFWTYGVNGMRNGAACSIFLWGFSYHKTNKVVMGLLFLVASFFHKTTLLPILAFLMTYIYNNPKFYFKGWLACIPLSLAMGGFWISLFAGLGFGDDDRLSGYLTSEAAEGTFSSTGFRWDFLFHSAFAVFAGWYFVFKKKLEDPVYNRLLNTYLICNGFWILVINANYSNRFAYLSWFMMAIVIAYPFLTQRFFKNQHFLLGMVILVYFAFTYFMYYFFWG</sequence>